<protein>
    <recommendedName>
        <fullName evidence="1">Lipase maturation factor</fullName>
    </recommendedName>
</protein>
<dbReference type="Proteomes" id="UP001152795">
    <property type="component" value="Unassembled WGS sequence"/>
</dbReference>
<dbReference type="AlphaFoldDB" id="A0A6S7H5U5"/>
<evidence type="ECO:0000313" key="4">
    <source>
        <dbReference type="Proteomes" id="UP001152795"/>
    </source>
</evidence>
<comment type="similarity">
    <text evidence="1">Belongs to the lipase maturation factor family.</text>
</comment>
<reference evidence="3" key="1">
    <citation type="submission" date="2020-04" db="EMBL/GenBank/DDBJ databases">
        <authorList>
            <person name="Alioto T."/>
            <person name="Alioto T."/>
            <person name="Gomez Garrido J."/>
        </authorList>
    </citation>
    <scope>NUCLEOTIDE SEQUENCE</scope>
    <source>
        <strain evidence="3">A484AB</strain>
    </source>
</reference>
<dbReference type="EMBL" id="CACRXK020003631">
    <property type="protein sequence ID" value="CAB3999629.1"/>
    <property type="molecule type" value="Genomic_DNA"/>
</dbReference>
<keyword evidence="1" id="KW-0472">Membrane</keyword>
<dbReference type="GO" id="GO:0005789">
    <property type="term" value="C:endoplasmic reticulum membrane"/>
    <property type="evidence" value="ECO:0007669"/>
    <property type="project" value="UniProtKB-SubCell"/>
</dbReference>
<keyword evidence="1" id="KW-0256">Endoplasmic reticulum</keyword>
<gene>
    <name evidence="3" type="ORF">PACLA_8A089688</name>
</gene>
<dbReference type="PANTHER" id="PTHR14463">
    <property type="entry name" value="LIPASE MATURATION FACTOR"/>
    <property type="match status" value="1"/>
</dbReference>
<sequence length="111" mass="12750">VVLILSGNLSFLNWLTILPSIMCFDDRALAWCFTVSSHARRQVCKIQKLYHDGRSPRPTRGLRIRWIMEVFLGLLLAYLSIPVLQNLFSSRQIMNTSFDSLRIVNTYGAFG</sequence>
<feature type="transmembrane region" description="Helical" evidence="1">
    <location>
        <begin position="64"/>
        <end position="84"/>
    </location>
</feature>
<feature type="domain" description="Lipase maturation factor 1/2 N-terminal" evidence="2">
    <location>
        <begin position="1"/>
        <end position="30"/>
    </location>
</feature>
<keyword evidence="1" id="KW-0812">Transmembrane</keyword>
<feature type="non-terminal residue" evidence="3">
    <location>
        <position position="111"/>
    </location>
</feature>
<evidence type="ECO:0000259" key="2">
    <source>
        <dbReference type="Pfam" id="PF06762"/>
    </source>
</evidence>
<dbReference type="PANTHER" id="PTHR14463:SF10">
    <property type="entry name" value="LIPASE MATURATION FACTOR 1"/>
    <property type="match status" value="1"/>
</dbReference>
<dbReference type="Pfam" id="PF06762">
    <property type="entry name" value="LMF1"/>
    <property type="match status" value="1"/>
</dbReference>
<keyword evidence="1" id="KW-1133">Transmembrane helix</keyword>
<evidence type="ECO:0000256" key="1">
    <source>
        <dbReference type="RuleBase" id="RU361229"/>
    </source>
</evidence>
<comment type="function">
    <text evidence="1">Involved in the maturation of specific proteins in the endoplasmic reticulum.</text>
</comment>
<proteinExistence type="inferred from homology"/>
<feature type="non-terminal residue" evidence="3">
    <location>
        <position position="1"/>
    </location>
</feature>
<dbReference type="OrthoDB" id="434126at2759"/>
<organism evidence="3 4">
    <name type="scientific">Paramuricea clavata</name>
    <name type="common">Red gorgonian</name>
    <name type="synonym">Violescent sea-whip</name>
    <dbReference type="NCBI Taxonomy" id="317549"/>
    <lineage>
        <taxon>Eukaryota</taxon>
        <taxon>Metazoa</taxon>
        <taxon>Cnidaria</taxon>
        <taxon>Anthozoa</taxon>
        <taxon>Octocorallia</taxon>
        <taxon>Malacalcyonacea</taxon>
        <taxon>Plexauridae</taxon>
        <taxon>Paramuricea</taxon>
    </lineage>
</organism>
<name>A0A6S7H5U5_PARCT</name>
<dbReference type="GO" id="GO:0051604">
    <property type="term" value="P:protein maturation"/>
    <property type="evidence" value="ECO:0007669"/>
    <property type="project" value="InterPro"/>
</dbReference>
<evidence type="ECO:0000313" key="3">
    <source>
        <dbReference type="EMBL" id="CAB3999629.1"/>
    </source>
</evidence>
<comment type="caution">
    <text evidence="3">The sequence shown here is derived from an EMBL/GenBank/DDBJ whole genome shotgun (WGS) entry which is preliminary data.</text>
</comment>
<keyword evidence="4" id="KW-1185">Reference proteome</keyword>
<comment type="subcellular location">
    <subcellularLocation>
        <location evidence="1">Endoplasmic reticulum membrane</location>
        <topology evidence="1">Multi-pass membrane protein</topology>
    </subcellularLocation>
</comment>
<comment type="caution">
    <text evidence="1">Lacks conserved residue(s) required for the propagation of feature annotation.</text>
</comment>
<accession>A0A6S7H5U5</accession>
<dbReference type="InterPro" id="IPR057434">
    <property type="entry name" value="LMF1/2_N"/>
</dbReference>
<dbReference type="InterPro" id="IPR009613">
    <property type="entry name" value="LMF"/>
</dbReference>